<dbReference type="RefSeq" id="WP_064009721.1">
    <property type="nucleotide sequence ID" value="NZ_LUUG01000094.1"/>
</dbReference>
<proteinExistence type="inferred from homology"/>
<dbReference type="EMBL" id="LUUG01000094">
    <property type="protein sequence ID" value="OAI00953.1"/>
    <property type="molecule type" value="Genomic_DNA"/>
</dbReference>
<dbReference type="EMBL" id="LUUH01000029">
    <property type="protein sequence ID" value="OAI07200.1"/>
    <property type="molecule type" value="Genomic_DNA"/>
</dbReference>
<dbReference type="Gene3D" id="3.30.479.30">
    <property type="entry name" value="Band 7 domain"/>
    <property type="match status" value="1"/>
</dbReference>
<evidence type="ECO:0000256" key="1">
    <source>
        <dbReference type="ARBA" id="ARBA00004167"/>
    </source>
</evidence>
<dbReference type="Proteomes" id="UP000078090">
    <property type="component" value="Unassembled WGS sequence"/>
</dbReference>
<dbReference type="SUPFAM" id="SSF117892">
    <property type="entry name" value="Band 7/SPFH domain"/>
    <property type="match status" value="1"/>
</dbReference>
<dbReference type="GO" id="GO:0008233">
    <property type="term" value="F:peptidase activity"/>
    <property type="evidence" value="ECO:0007669"/>
    <property type="project" value="UniProtKB-KW"/>
</dbReference>
<reference evidence="10 11" key="1">
    <citation type="submission" date="2016-03" db="EMBL/GenBank/DDBJ databases">
        <authorList>
            <person name="Ploux O."/>
        </authorList>
    </citation>
    <scope>NUCLEOTIDE SEQUENCE [LARGE SCALE GENOMIC DNA]</scope>
    <source>
        <strain evidence="8 11">R-45363</strain>
        <strain evidence="9 10">R-45371</strain>
    </source>
</reference>
<evidence type="ECO:0000313" key="11">
    <source>
        <dbReference type="Proteomes" id="UP000078090"/>
    </source>
</evidence>
<evidence type="ECO:0000256" key="5">
    <source>
        <dbReference type="ARBA" id="ARBA00023136"/>
    </source>
</evidence>
<dbReference type="InterPro" id="IPR001107">
    <property type="entry name" value="Band_7"/>
</dbReference>
<dbReference type="Proteomes" id="UP000077763">
    <property type="component" value="Unassembled WGS sequence"/>
</dbReference>
<evidence type="ECO:0000256" key="2">
    <source>
        <dbReference type="ARBA" id="ARBA00007862"/>
    </source>
</evidence>
<accession>A0A177M6M2</accession>
<dbReference type="InterPro" id="IPR010200">
    <property type="entry name" value="HflC"/>
</dbReference>
<comment type="function">
    <text evidence="6">HflC and HflK could regulate a protease.</text>
</comment>
<dbReference type="InterPro" id="IPR036013">
    <property type="entry name" value="Band_7/SPFH_dom_sf"/>
</dbReference>
<dbReference type="GO" id="GO:0016020">
    <property type="term" value="C:membrane"/>
    <property type="evidence" value="ECO:0007669"/>
    <property type="project" value="UniProtKB-SubCell"/>
</dbReference>
<dbReference type="Pfam" id="PF01145">
    <property type="entry name" value="Band_7"/>
    <property type="match status" value="1"/>
</dbReference>
<dbReference type="InterPro" id="IPR001972">
    <property type="entry name" value="Stomatin_HflK_fam"/>
</dbReference>
<evidence type="ECO:0000256" key="3">
    <source>
        <dbReference type="ARBA" id="ARBA00022692"/>
    </source>
</evidence>
<dbReference type="AlphaFoldDB" id="A0A177M6M2"/>
<dbReference type="PRINTS" id="PR00721">
    <property type="entry name" value="STOMATIN"/>
</dbReference>
<dbReference type="CDD" id="cd03405">
    <property type="entry name" value="SPFH_HflC"/>
    <property type="match status" value="1"/>
</dbReference>
<keyword evidence="3" id="KW-0812">Transmembrane</keyword>
<sequence>MNSRTITLLPAGLTLLALAYLSVFHVSQNEKAILFRLGEMVASDFTPGLHFKTPIINNVSTFDARVLTLDTKSERFLTSEKKNVIVDSFAKWRIGDVGLFYTTVGGDDYQANLRLEQVLKDAMRGEFGLRTIKQLISEDRTELRQTLLTKLTPVAGKFGIELIDIRIKRIDLPPEVSSSVYQRMRAERERVAREFRSQGSESAESISAEADKQRQVLLANAQRDAENIRGRGDAQSADIYAKSFGKNPEFYAFYRSLQAYQTAFEKTDDTLVLKPESDFFRYFNSEK</sequence>
<feature type="domain" description="Band 7" evidence="7">
    <location>
        <begin position="21"/>
        <end position="184"/>
    </location>
</feature>
<gene>
    <name evidence="8" type="ORF">A1332_18110</name>
    <name evidence="9" type="ORF">A1353_07540</name>
</gene>
<comment type="caution">
    <text evidence="8">The sequence shown here is derived from an EMBL/GenBank/DDBJ whole genome shotgun (WGS) entry which is preliminary data.</text>
</comment>
<name>A0A177M6M2_METMH</name>
<evidence type="ECO:0000256" key="4">
    <source>
        <dbReference type="ARBA" id="ARBA00022989"/>
    </source>
</evidence>
<dbReference type="NCBIfam" id="TIGR01932">
    <property type="entry name" value="hflC"/>
    <property type="match status" value="1"/>
</dbReference>
<organism evidence="8 11">
    <name type="scientific">Methylomonas methanica</name>
    <dbReference type="NCBI Taxonomy" id="421"/>
    <lineage>
        <taxon>Bacteria</taxon>
        <taxon>Pseudomonadati</taxon>
        <taxon>Pseudomonadota</taxon>
        <taxon>Gammaproteobacteria</taxon>
        <taxon>Methylococcales</taxon>
        <taxon>Methylococcaceae</taxon>
        <taxon>Methylomonas</taxon>
    </lineage>
</organism>
<keyword evidence="4" id="KW-1133">Transmembrane helix</keyword>
<dbReference type="PANTHER" id="PTHR42911">
    <property type="entry name" value="MODULATOR OF FTSH PROTEASE HFLC"/>
    <property type="match status" value="1"/>
</dbReference>
<dbReference type="GO" id="GO:0006508">
    <property type="term" value="P:proteolysis"/>
    <property type="evidence" value="ECO:0007669"/>
    <property type="project" value="UniProtKB-KW"/>
</dbReference>
<dbReference type="OrthoDB" id="9812991at2"/>
<comment type="subcellular location">
    <subcellularLocation>
        <location evidence="1">Membrane</location>
        <topology evidence="1">Single-pass membrane protein</topology>
    </subcellularLocation>
</comment>
<evidence type="ECO:0000259" key="7">
    <source>
        <dbReference type="SMART" id="SM00244"/>
    </source>
</evidence>
<dbReference type="SMART" id="SM00244">
    <property type="entry name" value="PHB"/>
    <property type="match status" value="1"/>
</dbReference>
<evidence type="ECO:0000313" key="8">
    <source>
        <dbReference type="EMBL" id="OAI00953.1"/>
    </source>
</evidence>
<dbReference type="PIRSF" id="PIRSF005651">
    <property type="entry name" value="HflC"/>
    <property type="match status" value="1"/>
</dbReference>
<evidence type="ECO:0000313" key="9">
    <source>
        <dbReference type="EMBL" id="OAI07200.1"/>
    </source>
</evidence>
<keyword evidence="8" id="KW-0645">Protease</keyword>
<dbReference type="PANTHER" id="PTHR42911:SF1">
    <property type="entry name" value="MODULATOR OF FTSH PROTEASE HFLC"/>
    <property type="match status" value="1"/>
</dbReference>
<comment type="similarity">
    <text evidence="2 6">Belongs to the band 7/mec-2 family. HflC subfamily.</text>
</comment>
<keyword evidence="8" id="KW-0378">Hydrolase</keyword>
<protein>
    <recommendedName>
        <fullName evidence="6">Protein HflC</fullName>
    </recommendedName>
</protein>
<evidence type="ECO:0000313" key="10">
    <source>
        <dbReference type="Proteomes" id="UP000077763"/>
    </source>
</evidence>
<keyword evidence="5" id="KW-0472">Membrane</keyword>
<evidence type="ECO:0000256" key="6">
    <source>
        <dbReference type="PIRNR" id="PIRNR005651"/>
    </source>
</evidence>